<reference evidence="3" key="1">
    <citation type="submission" date="2022-10" db="EMBL/GenBank/DDBJ databases">
        <title>Genome assembly of Pristionchus species.</title>
        <authorList>
            <person name="Yoshida K."/>
            <person name="Sommer R.J."/>
        </authorList>
    </citation>
    <scope>NUCLEOTIDE SEQUENCE [LARGE SCALE GENOMIC DNA]</scope>
    <source>
        <strain evidence="3">RS5460</strain>
    </source>
</reference>
<feature type="non-terminal residue" evidence="2">
    <location>
        <position position="1"/>
    </location>
</feature>
<dbReference type="Gene3D" id="1.20.1070.10">
    <property type="entry name" value="Rhodopsin 7-helix transmembrane proteins"/>
    <property type="match status" value="1"/>
</dbReference>
<feature type="transmembrane region" description="Helical" evidence="1">
    <location>
        <begin position="78"/>
        <end position="98"/>
    </location>
</feature>
<feature type="transmembrane region" description="Helical" evidence="1">
    <location>
        <begin position="6"/>
        <end position="24"/>
    </location>
</feature>
<dbReference type="EMBL" id="BTRK01000003">
    <property type="protein sequence ID" value="GMR41040.1"/>
    <property type="molecule type" value="Genomic_DNA"/>
</dbReference>
<proteinExistence type="predicted"/>
<feature type="non-terminal residue" evidence="2">
    <location>
        <position position="119"/>
    </location>
</feature>
<feature type="transmembrane region" description="Helical" evidence="1">
    <location>
        <begin position="45"/>
        <end position="66"/>
    </location>
</feature>
<name>A0AAN4ZPZ3_9BILA</name>
<dbReference type="PANTHER" id="PTHR22718:SF11">
    <property type="entry name" value="7TM GPCR SERPENTINE RECEPTOR CLASS X (SRX) DOMAIN-CONTAINING PROTEIN"/>
    <property type="match status" value="1"/>
</dbReference>
<protein>
    <recommendedName>
        <fullName evidence="4">G protein-coupled receptor</fullName>
    </recommendedName>
</protein>
<sequence>FAASFAFPITIAICYGILFAYLYIQNNKSQEVHITVLSNRQQIAFALQFLIIAVCQLFGSSFFYILPKLFGSSDAVNSLLTSFSTLNSMVNPICMFIFQRSIREALFDLPFFNRFSSSR</sequence>
<evidence type="ECO:0000256" key="1">
    <source>
        <dbReference type="SAM" id="Phobius"/>
    </source>
</evidence>
<keyword evidence="1" id="KW-0472">Membrane</keyword>
<keyword evidence="3" id="KW-1185">Reference proteome</keyword>
<dbReference type="Pfam" id="PF10323">
    <property type="entry name" value="7TM_GPCR_Srv"/>
    <property type="match status" value="1"/>
</dbReference>
<comment type="caution">
    <text evidence="2">The sequence shown here is derived from an EMBL/GenBank/DDBJ whole genome shotgun (WGS) entry which is preliminary data.</text>
</comment>
<evidence type="ECO:0008006" key="4">
    <source>
        <dbReference type="Google" id="ProtNLM"/>
    </source>
</evidence>
<accession>A0AAN4ZPZ3</accession>
<dbReference type="AlphaFoldDB" id="A0AAN4ZPZ3"/>
<dbReference type="InterPro" id="IPR019426">
    <property type="entry name" value="7TM_GPCR_serpentine_rcpt_Srv"/>
</dbReference>
<keyword evidence="1" id="KW-1133">Transmembrane helix</keyword>
<dbReference type="Proteomes" id="UP001328107">
    <property type="component" value="Unassembled WGS sequence"/>
</dbReference>
<organism evidence="2 3">
    <name type="scientific">Pristionchus mayeri</name>
    <dbReference type="NCBI Taxonomy" id="1317129"/>
    <lineage>
        <taxon>Eukaryota</taxon>
        <taxon>Metazoa</taxon>
        <taxon>Ecdysozoa</taxon>
        <taxon>Nematoda</taxon>
        <taxon>Chromadorea</taxon>
        <taxon>Rhabditida</taxon>
        <taxon>Rhabditina</taxon>
        <taxon>Diplogasteromorpha</taxon>
        <taxon>Diplogasteroidea</taxon>
        <taxon>Neodiplogasteridae</taxon>
        <taxon>Pristionchus</taxon>
    </lineage>
</organism>
<dbReference type="SUPFAM" id="SSF81321">
    <property type="entry name" value="Family A G protein-coupled receptor-like"/>
    <property type="match status" value="1"/>
</dbReference>
<dbReference type="PANTHER" id="PTHR22718">
    <property type="entry name" value="SERPENTINE RECEPTOR, CLASS X"/>
    <property type="match status" value="1"/>
</dbReference>
<keyword evidence="1" id="KW-0812">Transmembrane</keyword>
<evidence type="ECO:0000313" key="2">
    <source>
        <dbReference type="EMBL" id="GMR41040.1"/>
    </source>
</evidence>
<evidence type="ECO:0000313" key="3">
    <source>
        <dbReference type="Proteomes" id="UP001328107"/>
    </source>
</evidence>
<gene>
    <name evidence="2" type="ORF">PMAYCL1PPCAC_11235</name>
</gene>